<dbReference type="GO" id="GO:0055085">
    <property type="term" value="P:transmembrane transport"/>
    <property type="evidence" value="ECO:0007669"/>
    <property type="project" value="TreeGrafter"/>
</dbReference>
<dbReference type="InterPro" id="IPR010308">
    <property type="entry name" value="TRP_C"/>
</dbReference>
<feature type="region of interest" description="Disordered" evidence="1">
    <location>
        <begin position="83"/>
        <end position="129"/>
    </location>
</feature>
<evidence type="ECO:0000313" key="5">
    <source>
        <dbReference type="Proteomes" id="UP000789396"/>
    </source>
</evidence>
<dbReference type="Pfam" id="PF06011">
    <property type="entry name" value="TRP"/>
    <property type="match status" value="1"/>
</dbReference>
<reference evidence="4" key="1">
    <citation type="submission" date="2021-06" db="EMBL/GenBank/DDBJ databases">
        <authorList>
            <person name="Kallberg Y."/>
            <person name="Tangrot J."/>
            <person name="Rosling A."/>
        </authorList>
    </citation>
    <scope>NUCLEOTIDE SEQUENCE</scope>
    <source>
        <strain evidence="4">IN212</strain>
    </source>
</reference>
<keyword evidence="5" id="KW-1185">Reference proteome</keyword>
<evidence type="ECO:0000313" key="4">
    <source>
        <dbReference type="EMBL" id="CAG8452574.1"/>
    </source>
</evidence>
<dbReference type="OrthoDB" id="2405958at2759"/>
<evidence type="ECO:0000259" key="3">
    <source>
        <dbReference type="Pfam" id="PF06011"/>
    </source>
</evidence>
<dbReference type="InterPro" id="IPR040241">
    <property type="entry name" value="TRP_Flc/Pkd2-like"/>
</dbReference>
<feature type="domain" description="TRP C-terminal" evidence="3">
    <location>
        <begin position="258"/>
        <end position="444"/>
    </location>
</feature>
<keyword evidence="2" id="KW-0472">Membrane</keyword>
<protein>
    <submittedName>
        <fullName evidence="4">16364_t:CDS:1</fullName>
    </submittedName>
</protein>
<dbReference type="PANTHER" id="PTHR31145">
    <property type="entry name" value="INTEGRAL MEMBRANE PROTEIN (AFU_ORTHOLOGUE AFUA_7G01610)"/>
    <property type="match status" value="1"/>
</dbReference>
<organism evidence="4 5">
    <name type="scientific">Racocetra fulgida</name>
    <dbReference type="NCBI Taxonomy" id="60492"/>
    <lineage>
        <taxon>Eukaryota</taxon>
        <taxon>Fungi</taxon>
        <taxon>Fungi incertae sedis</taxon>
        <taxon>Mucoromycota</taxon>
        <taxon>Glomeromycotina</taxon>
        <taxon>Glomeromycetes</taxon>
        <taxon>Diversisporales</taxon>
        <taxon>Gigasporaceae</taxon>
        <taxon>Racocetra</taxon>
    </lineage>
</organism>
<evidence type="ECO:0000256" key="2">
    <source>
        <dbReference type="SAM" id="Phobius"/>
    </source>
</evidence>
<name>A0A9N8YS71_9GLOM</name>
<comment type="caution">
    <text evidence="4">The sequence shown here is derived from an EMBL/GenBank/DDBJ whole genome shotgun (WGS) entry which is preliminary data.</text>
</comment>
<dbReference type="EMBL" id="CAJVPZ010000090">
    <property type="protein sequence ID" value="CAG8452574.1"/>
    <property type="molecule type" value="Genomic_DNA"/>
</dbReference>
<feature type="transmembrane region" description="Helical" evidence="2">
    <location>
        <begin position="324"/>
        <end position="343"/>
    </location>
</feature>
<gene>
    <name evidence="4" type="ORF">RFULGI_LOCUS303</name>
</gene>
<dbReference type="PANTHER" id="PTHR31145:SF6">
    <property type="entry name" value="INTEGRAL MEMBRANE PROTEIN (AFU_ORTHOLOGUE AFUA_7G01610)"/>
    <property type="match status" value="1"/>
</dbReference>
<feature type="compositionally biased region" description="Basic and acidic residues" evidence="1">
    <location>
        <begin position="83"/>
        <end position="106"/>
    </location>
</feature>
<feature type="compositionally biased region" description="Polar residues" evidence="1">
    <location>
        <begin position="110"/>
        <end position="125"/>
    </location>
</feature>
<evidence type="ECO:0000256" key="1">
    <source>
        <dbReference type="SAM" id="MobiDB-lite"/>
    </source>
</evidence>
<keyword evidence="2" id="KW-0812">Transmembrane</keyword>
<dbReference type="GO" id="GO:0016020">
    <property type="term" value="C:membrane"/>
    <property type="evidence" value="ECO:0007669"/>
    <property type="project" value="TreeGrafter"/>
</dbReference>
<feature type="transmembrane region" description="Helical" evidence="2">
    <location>
        <begin position="409"/>
        <end position="431"/>
    </location>
</feature>
<dbReference type="AlphaFoldDB" id="A0A9N8YS71"/>
<feature type="transmembrane region" description="Helical" evidence="2">
    <location>
        <begin position="379"/>
        <end position="403"/>
    </location>
</feature>
<accession>A0A9N8YS71</accession>
<dbReference type="Proteomes" id="UP000789396">
    <property type="component" value="Unassembled WGS sequence"/>
</dbReference>
<feature type="transmembrane region" description="Helical" evidence="2">
    <location>
        <begin position="349"/>
        <end position="367"/>
    </location>
</feature>
<keyword evidence="2" id="KW-1133">Transmembrane helix</keyword>
<proteinExistence type="predicted"/>
<feature type="transmembrane region" description="Helical" evidence="2">
    <location>
        <begin position="258"/>
        <end position="284"/>
    </location>
</feature>
<sequence length="452" mass="50046">MADDWNQFIGNSSVEIVQGDNGSILGCAFASFGGNPLGQESPSGKLSSVYNAPLAIGTAFVAISYVISKTGIVKFGSADKPDAHDHGLSTSETGHDHGLSKSETGHGHGLSTNETGHGHGLSTNETGHDYVVTTDGTEKSCVPCSKIFNVKLAPSVYDIFRAGQFFITTALISIPNISEFYRDLASKLSWLCALPNSFNLIYLSSIADNGIRIAICRMSKTCKTTTDVTYNSTEICDLDSNSGFYSFAKTLSVPSYNLFFLAFMAFLSALALAIGITLLIWVMARYGVCLYNKWKILQTSDHKFIYGALYTQYKENNDIKDSRIWFFIITFSYDFSRGVITGLTQDYNIIQVAGLIVTELVLLILLSRFKPFKTRLMNVLNICSSVLRLLISLLLITFIFVSIQPLETFIYILQFMLVFMLLFVILLQLITTIRNSCCKKKESENDDNEKNN</sequence>